<protein>
    <submittedName>
        <fullName evidence="1">Uncharacterized protein</fullName>
    </submittedName>
</protein>
<dbReference type="Proteomes" id="UP000528945">
    <property type="component" value="Unassembled WGS sequence"/>
</dbReference>
<organism evidence="1 2">
    <name type="scientific">Sphingomonas aquatilis</name>
    <dbReference type="NCBI Taxonomy" id="93063"/>
    <lineage>
        <taxon>Bacteria</taxon>
        <taxon>Pseudomonadati</taxon>
        <taxon>Pseudomonadota</taxon>
        <taxon>Alphaproteobacteria</taxon>
        <taxon>Sphingomonadales</taxon>
        <taxon>Sphingomonadaceae</taxon>
        <taxon>Sphingomonas</taxon>
    </lineage>
</organism>
<gene>
    <name evidence="1" type="ORF">GGR47_001239</name>
</gene>
<reference evidence="1 2" key="1">
    <citation type="submission" date="2020-08" db="EMBL/GenBank/DDBJ databases">
        <title>Genomic Encyclopedia of Type Strains, Phase IV (KMG-IV): sequencing the most valuable type-strain genomes for metagenomic binning, comparative biology and taxonomic classification.</title>
        <authorList>
            <person name="Goeker M."/>
        </authorList>
    </citation>
    <scope>NUCLEOTIDE SEQUENCE [LARGE SCALE GENOMIC DNA]</scope>
    <source>
        <strain evidence="1 2">DSM 15581</strain>
    </source>
</reference>
<sequence>MMNETEEMRQVRHALQDLSASDPAASANMLRHAAAYSLMMTGRRGRDRLKGEPQIGAGFVLMHGEQCICADTVRRSGTDYVYIAFDVDDAAGPPIASGVFSPRGEDVVVFGNCRLW</sequence>
<dbReference type="AlphaFoldDB" id="A0AAW3TQV1"/>
<evidence type="ECO:0000313" key="2">
    <source>
        <dbReference type="Proteomes" id="UP000528945"/>
    </source>
</evidence>
<keyword evidence="2" id="KW-1185">Reference proteome</keyword>
<dbReference type="RefSeq" id="WP_147036542.1">
    <property type="nucleotide sequence ID" value="NZ_JACIDB010000002.1"/>
</dbReference>
<name>A0AAW3TQV1_9SPHN</name>
<accession>A0AAW3TQV1</accession>
<evidence type="ECO:0000313" key="1">
    <source>
        <dbReference type="EMBL" id="MBB3875004.1"/>
    </source>
</evidence>
<proteinExistence type="predicted"/>
<dbReference type="EMBL" id="JACIDB010000002">
    <property type="protein sequence ID" value="MBB3875004.1"/>
    <property type="molecule type" value="Genomic_DNA"/>
</dbReference>
<comment type="caution">
    <text evidence="1">The sequence shown here is derived from an EMBL/GenBank/DDBJ whole genome shotgun (WGS) entry which is preliminary data.</text>
</comment>